<evidence type="ECO:0000256" key="4">
    <source>
        <dbReference type="ARBA" id="ARBA00023125"/>
    </source>
</evidence>
<evidence type="ECO:0000313" key="13">
    <source>
        <dbReference type="Proteomes" id="UP000267029"/>
    </source>
</evidence>
<keyword evidence="5" id="KW-0539">Nucleus</keyword>
<dbReference type="CDD" id="cd11661">
    <property type="entry name" value="SANT_MTA3_like"/>
    <property type="match status" value="1"/>
</dbReference>
<protein>
    <submittedName>
        <fullName evidence="12">Uncharacterized protein</fullName>
    </submittedName>
</protein>
<keyword evidence="4" id="KW-0238">DNA-binding</keyword>
<evidence type="ECO:0000259" key="10">
    <source>
        <dbReference type="PROSITE" id="PS51156"/>
    </source>
</evidence>
<dbReference type="GO" id="GO:0016581">
    <property type="term" value="C:NuRD complex"/>
    <property type="evidence" value="ECO:0007669"/>
    <property type="project" value="TreeGrafter"/>
</dbReference>
<feature type="domain" description="ELM2" evidence="10">
    <location>
        <begin position="134"/>
        <end position="248"/>
    </location>
</feature>
<dbReference type="PROSITE" id="PS50157">
    <property type="entry name" value="ZINC_FINGER_C2H2_2"/>
    <property type="match status" value="1"/>
</dbReference>
<dbReference type="GO" id="GO:0003682">
    <property type="term" value="F:chromatin binding"/>
    <property type="evidence" value="ECO:0007669"/>
    <property type="project" value="InterPro"/>
</dbReference>
<feature type="domain" description="BAH" evidence="9">
    <location>
        <begin position="1"/>
        <end position="133"/>
    </location>
</feature>
<dbReference type="PANTHER" id="PTHR10865">
    <property type="entry name" value="METASTASIS-ASSOCIATED PROTEIN AND MESODERM INDUCTION EARLY RESPONSE PROTEIN"/>
    <property type="match status" value="1"/>
</dbReference>
<name>A0A3P6I7E8_MESCO</name>
<dbReference type="Proteomes" id="UP000267029">
    <property type="component" value="Unassembled WGS sequence"/>
</dbReference>
<evidence type="ECO:0000256" key="1">
    <source>
        <dbReference type="ARBA" id="ARBA00022723"/>
    </source>
</evidence>
<dbReference type="OrthoDB" id="2193595at2759"/>
<dbReference type="InterPro" id="IPR040138">
    <property type="entry name" value="MIER/MTA"/>
</dbReference>
<dbReference type="GO" id="GO:0008270">
    <property type="term" value="F:zinc ion binding"/>
    <property type="evidence" value="ECO:0007669"/>
    <property type="project" value="UniProtKB-KW"/>
</dbReference>
<dbReference type="FunFam" id="1.10.10.60:FF:000012">
    <property type="entry name" value="Metastasis-associated 1 family, member 3"/>
    <property type="match status" value="1"/>
</dbReference>
<dbReference type="STRING" id="53468.A0A3P6I7E8"/>
<dbReference type="Gene3D" id="2.30.30.490">
    <property type="match status" value="1"/>
</dbReference>
<dbReference type="SMART" id="SM00439">
    <property type="entry name" value="BAH"/>
    <property type="match status" value="1"/>
</dbReference>
<evidence type="ECO:0000256" key="3">
    <source>
        <dbReference type="ARBA" id="ARBA00022833"/>
    </source>
</evidence>
<dbReference type="SMART" id="SM01189">
    <property type="entry name" value="ELM2"/>
    <property type="match status" value="1"/>
</dbReference>
<feature type="domain" description="SANT" evidence="11">
    <location>
        <begin position="256"/>
        <end position="308"/>
    </location>
</feature>
<dbReference type="PROSITE" id="PS51293">
    <property type="entry name" value="SANT"/>
    <property type="match status" value="1"/>
</dbReference>
<feature type="compositionally biased region" description="Polar residues" evidence="7">
    <location>
        <begin position="556"/>
        <end position="569"/>
    </location>
</feature>
<evidence type="ECO:0000259" key="9">
    <source>
        <dbReference type="PROSITE" id="PS51038"/>
    </source>
</evidence>
<evidence type="ECO:0000256" key="7">
    <source>
        <dbReference type="SAM" id="MobiDB-lite"/>
    </source>
</evidence>
<dbReference type="GO" id="GO:0042826">
    <property type="term" value="F:histone deacetylase binding"/>
    <property type="evidence" value="ECO:0007669"/>
    <property type="project" value="TreeGrafter"/>
</dbReference>
<dbReference type="InterPro" id="IPR017884">
    <property type="entry name" value="SANT_dom"/>
</dbReference>
<dbReference type="CDD" id="cd04709">
    <property type="entry name" value="BAH_MTA"/>
    <property type="match status" value="1"/>
</dbReference>
<dbReference type="GO" id="GO:0003677">
    <property type="term" value="F:DNA binding"/>
    <property type="evidence" value="ECO:0007669"/>
    <property type="project" value="UniProtKB-KW"/>
</dbReference>
<dbReference type="InterPro" id="IPR009057">
    <property type="entry name" value="Homeodomain-like_sf"/>
</dbReference>
<dbReference type="GO" id="GO:0003714">
    <property type="term" value="F:transcription corepressor activity"/>
    <property type="evidence" value="ECO:0007669"/>
    <property type="project" value="TreeGrafter"/>
</dbReference>
<dbReference type="InterPro" id="IPR013087">
    <property type="entry name" value="Znf_C2H2_type"/>
</dbReference>
<dbReference type="PROSITE" id="PS51156">
    <property type="entry name" value="ELM2"/>
    <property type="match status" value="1"/>
</dbReference>
<keyword evidence="2 6" id="KW-0863">Zinc-finger</keyword>
<dbReference type="PANTHER" id="PTHR10865:SF29">
    <property type="entry name" value="METASTASIS ASSOCIATED 1-LIKE, ISOFORM D"/>
    <property type="match status" value="1"/>
</dbReference>
<evidence type="ECO:0000256" key="5">
    <source>
        <dbReference type="ARBA" id="ARBA00023242"/>
    </source>
</evidence>
<dbReference type="Gene3D" id="1.10.10.60">
    <property type="entry name" value="Homeodomain-like"/>
    <property type="match status" value="1"/>
</dbReference>
<keyword evidence="13" id="KW-1185">Reference proteome</keyword>
<dbReference type="SUPFAM" id="SSF46689">
    <property type="entry name" value="Homeodomain-like"/>
    <property type="match status" value="1"/>
</dbReference>
<proteinExistence type="predicted"/>
<evidence type="ECO:0000259" key="8">
    <source>
        <dbReference type="PROSITE" id="PS50157"/>
    </source>
</evidence>
<dbReference type="Pfam" id="PF01448">
    <property type="entry name" value="ELM2"/>
    <property type="match status" value="1"/>
</dbReference>
<evidence type="ECO:0000256" key="6">
    <source>
        <dbReference type="PROSITE-ProRule" id="PRU00042"/>
    </source>
</evidence>
<gene>
    <name evidence="12" type="ORF">MCOS_LOCUS9359</name>
</gene>
<feature type="region of interest" description="Disordered" evidence="7">
    <location>
        <begin position="549"/>
        <end position="577"/>
    </location>
</feature>
<dbReference type="Pfam" id="PF01426">
    <property type="entry name" value="BAH"/>
    <property type="match status" value="1"/>
</dbReference>
<dbReference type="PROSITE" id="PS51038">
    <property type="entry name" value="BAH"/>
    <property type="match status" value="1"/>
</dbReference>
<evidence type="ECO:0000256" key="2">
    <source>
        <dbReference type="ARBA" id="ARBA00022771"/>
    </source>
</evidence>
<feature type="domain" description="C2H2-type" evidence="8">
    <location>
        <begin position="407"/>
        <end position="432"/>
    </location>
</feature>
<dbReference type="InterPro" id="IPR001025">
    <property type="entry name" value="BAH_dom"/>
</dbReference>
<keyword evidence="1" id="KW-0479">Metal-binding</keyword>
<dbReference type="Gene3D" id="4.10.1240.50">
    <property type="match status" value="1"/>
</dbReference>
<dbReference type="EMBL" id="UXSR01005701">
    <property type="protein sequence ID" value="VDD83356.1"/>
    <property type="molecule type" value="Genomic_DNA"/>
</dbReference>
<dbReference type="InterPro" id="IPR043151">
    <property type="entry name" value="BAH_sf"/>
</dbReference>
<evidence type="ECO:0000259" key="11">
    <source>
        <dbReference type="PROSITE" id="PS51293"/>
    </source>
</evidence>
<organism evidence="12 13">
    <name type="scientific">Mesocestoides corti</name>
    <name type="common">Flatworm</name>
    <dbReference type="NCBI Taxonomy" id="53468"/>
    <lineage>
        <taxon>Eukaryota</taxon>
        <taxon>Metazoa</taxon>
        <taxon>Spiralia</taxon>
        <taxon>Lophotrochozoa</taxon>
        <taxon>Platyhelminthes</taxon>
        <taxon>Cestoda</taxon>
        <taxon>Eucestoda</taxon>
        <taxon>Cyclophyllidea</taxon>
        <taxon>Mesocestoididae</taxon>
        <taxon>Mesocestoides</taxon>
    </lineage>
</organism>
<dbReference type="InterPro" id="IPR000949">
    <property type="entry name" value="ELM2_dom"/>
</dbReference>
<dbReference type="GO" id="GO:0000122">
    <property type="term" value="P:negative regulation of transcription by RNA polymerase II"/>
    <property type="evidence" value="ECO:0007669"/>
    <property type="project" value="TreeGrafter"/>
</dbReference>
<dbReference type="GO" id="GO:0003713">
    <property type="term" value="F:transcription coactivator activity"/>
    <property type="evidence" value="ECO:0007669"/>
    <property type="project" value="TreeGrafter"/>
</dbReference>
<accession>A0A3P6I7E8</accession>
<reference evidence="12 13" key="1">
    <citation type="submission" date="2018-10" db="EMBL/GenBank/DDBJ databases">
        <authorList>
            <consortium name="Pathogen Informatics"/>
        </authorList>
    </citation>
    <scope>NUCLEOTIDE SEQUENCE [LARGE SCALE GENOMIC DNA]</scope>
</reference>
<dbReference type="PROSITE" id="PS00028">
    <property type="entry name" value="ZINC_FINGER_C2H2_1"/>
    <property type="match status" value="1"/>
</dbReference>
<keyword evidence="3" id="KW-0862">Zinc</keyword>
<sequence>MSIDFVFFEESASAPYQIRKIEELNKVTANEVDVKVKCFYRRRDLPSHLNETHPQDLLVEGLSKAQLHQLSHRELFISRHVEILPATHIRGKCNVTMRDELSEESLQSLLDKEDTFFFQLVYDPTKKTLQADKGSIRVGSDFQATVPDRIEPYRVDTNHRTRETETLVWSPPPPSTLSPTEIDAYVTMCKSLATLARAYYPPASLRQPSLVASAACASRGTTLQLALDTLHEAGYSISKALQILAPPHQGPVLRLDEMEEWSIAEGNLFQEGLQKFGKCFHDIQTDILPWKSTKSLVAFYYMWKTTDHYFQQKRAKAMGDAEHKLKQIYIGNYNKPNQSVLYPANRPDSPPACEGCDSTSTPTQWYALGVAPAILKVCADCWSYWKRYGDLKHTSVAEKLGSLTLVYKCPMQTCDEEFEEKPELALHLDAKHPQYGSACASQVHPTPSTRVSSLMLKNAAVSRSNFYFLALPTLRFARRLEQTLTRKRGRRPFKAIVTEAGLRERVVSRLSAHPALVQRLASVVYKGEKARQPNLDPARRLLAFTSKLGGEDETDSAPSQIGTSHNSSKPFFENPAPTKGPCGYSKSFSEKDVGFSPTLADGASDSNSLPPLSVSSIVASPANPSAETLMFHAAKTLKYTSTFKL</sequence>
<evidence type="ECO:0000313" key="12">
    <source>
        <dbReference type="EMBL" id="VDD83356.1"/>
    </source>
</evidence>
<dbReference type="AlphaFoldDB" id="A0A3P6I7E8"/>